<organism evidence="1 2">
    <name type="scientific">Methylacidimicrobium tartarophylax</name>
    <dbReference type="NCBI Taxonomy" id="1041768"/>
    <lineage>
        <taxon>Bacteria</taxon>
        <taxon>Pseudomonadati</taxon>
        <taxon>Verrucomicrobiota</taxon>
        <taxon>Methylacidimicrobium</taxon>
    </lineage>
</organism>
<reference evidence="1 2" key="1">
    <citation type="submission" date="2019-09" db="EMBL/GenBank/DDBJ databases">
        <authorList>
            <person name="Cremers G."/>
        </authorList>
    </citation>
    <scope>NUCLEOTIDE SEQUENCE [LARGE SCALE GENOMIC DNA]</scope>
    <source>
        <strain evidence="1">4A</strain>
    </source>
</reference>
<dbReference type="CDD" id="cd02440">
    <property type="entry name" value="AdoMet_MTases"/>
    <property type="match status" value="1"/>
</dbReference>
<evidence type="ECO:0000313" key="2">
    <source>
        <dbReference type="Proteomes" id="UP000334923"/>
    </source>
</evidence>
<evidence type="ECO:0000313" key="1">
    <source>
        <dbReference type="EMBL" id="VVM06587.1"/>
    </source>
</evidence>
<keyword evidence="2" id="KW-1185">Reference proteome</keyword>
<accession>A0A5E6MKL1</accession>
<dbReference type="PANTHER" id="PTHR37886">
    <property type="entry name" value="S-ADENOSYL-L-METHIONINE-DEPENDENT METHYLTRANSFERASES SUPERFAMILY PROTEIN"/>
    <property type="match status" value="1"/>
</dbReference>
<gene>
    <name evidence="1" type="ORF">MAMT_01299</name>
</gene>
<protein>
    <recommendedName>
        <fullName evidence="3">Methyltransferase domain-containing protein</fullName>
    </recommendedName>
</protein>
<dbReference type="AlphaFoldDB" id="A0A5E6MKL1"/>
<dbReference type="InterPro" id="IPR029063">
    <property type="entry name" value="SAM-dependent_MTases_sf"/>
</dbReference>
<evidence type="ECO:0008006" key="3">
    <source>
        <dbReference type="Google" id="ProtNLM"/>
    </source>
</evidence>
<name>A0A5E6MKL1_9BACT</name>
<dbReference type="SUPFAM" id="SSF53335">
    <property type="entry name" value="S-adenosyl-L-methionine-dependent methyltransferases"/>
    <property type="match status" value="1"/>
</dbReference>
<dbReference type="EMBL" id="CABFVA020000070">
    <property type="protein sequence ID" value="VVM06587.1"/>
    <property type="molecule type" value="Genomic_DNA"/>
</dbReference>
<dbReference type="PANTHER" id="PTHR37886:SF1">
    <property type="entry name" value="S-ADENOSYL-L-METHIONINE-DEPENDENT METHYLTRANSFERASES SUPERFAMILY PROTEIN"/>
    <property type="match status" value="1"/>
</dbReference>
<proteinExistence type="predicted"/>
<sequence length="273" mass="30944">MLLRLSWGGKPKFHGVLPCPPGVTPRGRPGNPLVLFFPLGIEPFMRFAEQVTSSLRNLWCRATGLPQDLLPEGTEGIRALGPKGYVGGLWEEIGELQFRFLVDQGLRPEHVLLDIGCGCLRGGNRFIRYLEPGHYLGMDKEPLLLEAGKRELGADLLQEKWPELLASGSFAFRRFSRRPQWALAQSVFTHLCRRDLERCLARLRRVILPGGVFYATFFEAASPSPNPRASHSLGYFAYTRQEMEEFGSRNGWNPSYIGEWNHPRDQRMMVFAA</sequence>
<dbReference type="Gene3D" id="3.40.50.150">
    <property type="entry name" value="Vaccinia Virus protein VP39"/>
    <property type="match status" value="1"/>
</dbReference>
<dbReference type="Proteomes" id="UP000334923">
    <property type="component" value="Unassembled WGS sequence"/>
</dbReference>